<dbReference type="Gene3D" id="3.40.710.10">
    <property type="entry name" value="DD-peptidase/beta-lactamase superfamily"/>
    <property type="match status" value="2"/>
</dbReference>
<dbReference type="NCBIfam" id="TIGR00666">
    <property type="entry name" value="PBP4"/>
    <property type="match status" value="1"/>
</dbReference>
<dbReference type="GO" id="GO:0009002">
    <property type="term" value="F:serine-type D-Ala-D-Ala carboxypeptidase activity"/>
    <property type="evidence" value="ECO:0007669"/>
    <property type="project" value="UniProtKB-EC"/>
</dbReference>
<dbReference type="InterPro" id="IPR000667">
    <property type="entry name" value="Peptidase_S13"/>
</dbReference>
<dbReference type="Proteomes" id="UP000006461">
    <property type="component" value="Chromosome"/>
</dbReference>
<dbReference type="SUPFAM" id="SSF56601">
    <property type="entry name" value="beta-lactamase/transpeptidase-like"/>
    <property type="match status" value="1"/>
</dbReference>
<organism evidence="5 6">
    <name type="scientific">Modestobacter italicus (strain DSM 44449 / CECT 9708 / BC 501)</name>
    <dbReference type="NCBI Taxonomy" id="2732864"/>
    <lineage>
        <taxon>Bacteria</taxon>
        <taxon>Bacillati</taxon>
        <taxon>Actinomycetota</taxon>
        <taxon>Actinomycetes</taxon>
        <taxon>Geodermatophilales</taxon>
        <taxon>Geodermatophilaceae</taxon>
        <taxon>Modestobacter</taxon>
    </lineage>
</organism>
<proteinExistence type="inferred from homology"/>
<feature type="compositionally biased region" description="Low complexity" evidence="3">
    <location>
        <begin position="208"/>
        <end position="227"/>
    </location>
</feature>
<feature type="compositionally biased region" description="Low complexity" evidence="3">
    <location>
        <begin position="121"/>
        <end position="157"/>
    </location>
</feature>
<feature type="compositionally biased region" description="Low complexity" evidence="3">
    <location>
        <begin position="177"/>
        <end position="190"/>
    </location>
</feature>
<accession>I4ES12</accession>
<sequence length="754" mass="74466">MGAIAARPGEESDGGAPEVSTDEAAEAVAPPAEVVEPAAPGPAADDAGEAEAGPSEADRAAAQAAADLAAVKQWAAERAAAERAAAEAAAEAAAAQAAAEDAELERARAEQAAADLAAVREWAAQRAAAEQAAEEQAAADRAAAEEQAATDRAAAEAARAEADRAAAEQAEAEQRAAEQVAADRAAAERAAQQEEQEQQEAAERAQRQLEQQEAAATAQRAAAQQAAERADVQRAQEEWAAGRHSAVRAPVGDEQRPERPRPTPRARGASAAPATGRRRAAEPPPDAGTAPRPAGRRRRTALVAALLALVLVVAAGVLVTLRLTDRSGSTVAADAEQVPDAVLPELSDPGPVLTALGTDAPLPDPTALAGVLSPLLAAPALGGGLSAQVVDVATGQVLFDRDAADPSTPASTAKLLTGLAVLTTLDPTDTLSTSVVAGSSPGQVVLVGGGDPTLSTTDPSTDYPGAATVADLAAQVTQALGGQPVTGVVVDNSLFTGPLTASGWGADDAPSSYAAPVTATAVDGARVAPGESQRSGSPGTDAGRALAAALGAPDVPVDLGQAPAGARTLGTVESAPVDRLVEEALNASDNLLAESLGRQVALARGLPASFDGAADAITAALTDAGLDTTGLDLHDASGLSQDDRVPAHLLVDVVRAAADGSADHADGLLSGLPVAGYDGTLAERVVAGGQAGPGSVRAKTGTLLGTNDLAGTVLTADGRLLAFAVMADGTVGSLTAGEGSLDVVADALAGCGCR</sequence>
<feature type="region of interest" description="Disordered" evidence="3">
    <location>
        <begin position="121"/>
        <end position="296"/>
    </location>
</feature>
<keyword evidence="6" id="KW-1185">Reference proteome</keyword>
<feature type="compositionally biased region" description="Basic and acidic residues" evidence="3">
    <location>
        <begin position="251"/>
        <end position="261"/>
    </location>
</feature>
<comment type="similarity">
    <text evidence="1">Belongs to the peptidase S13 family.</text>
</comment>
<dbReference type="PANTHER" id="PTHR30023">
    <property type="entry name" value="D-ALANYL-D-ALANINE CARBOXYPEPTIDASE"/>
    <property type="match status" value="1"/>
</dbReference>
<dbReference type="InterPro" id="IPR012338">
    <property type="entry name" value="Beta-lactam/transpept-like"/>
</dbReference>
<keyword evidence="5" id="KW-0645">Protease</keyword>
<dbReference type="OMA" id="VENMMQI"/>
<feature type="compositionally biased region" description="Low complexity" evidence="3">
    <location>
        <begin position="26"/>
        <end position="61"/>
    </location>
</feature>
<evidence type="ECO:0000313" key="6">
    <source>
        <dbReference type="Proteomes" id="UP000006461"/>
    </source>
</evidence>
<feature type="compositionally biased region" description="Basic and acidic residues" evidence="3">
    <location>
        <begin position="158"/>
        <end position="176"/>
    </location>
</feature>
<dbReference type="PATRIC" id="fig|477641.3.peg.673"/>
<evidence type="ECO:0000256" key="1">
    <source>
        <dbReference type="ARBA" id="ARBA00006096"/>
    </source>
</evidence>
<dbReference type="STRING" id="477641.MODMU_0722"/>
<dbReference type="HOGENOM" id="CLU_369127_0_0_11"/>
<keyword evidence="4" id="KW-0812">Transmembrane</keyword>
<evidence type="ECO:0000256" key="4">
    <source>
        <dbReference type="SAM" id="Phobius"/>
    </source>
</evidence>
<keyword evidence="2 5" id="KW-0378">Hydrolase</keyword>
<keyword evidence="4" id="KW-1133">Transmembrane helix</keyword>
<dbReference type="PRINTS" id="PR00922">
    <property type="entry name" value="DADACBPTASE3"/>
</dbReference>
<evidence type="ECO:0000256" key="3">
    <source>
        <dbReference type="SAM" id="MobiDB-lite"/>
    </source>
</evidence>
<keyword evidence="4" id="KW-0472">Membrane</keyword>
<protein>
    <submittedName>
        <fullName evidence="5">D-alanyl-D-alanine carboxypeptidase, serine-type (Modular protein)</fullName>
        <ecNumber evidence="5">3.4.16.4</ecNumber>
    </submittedName>
</protein>
<feature type="region of interest" description="Disordered" evidence="3">
    <location>
        <begin position="1"/>
        <end position="61"/>
    </location>
</feature>
<dbReference type="EC" id="3.4.16.4" evidence="5"/>
<evidence type="ECO:0000256" key="2">
    <source>
        <dbReference type="ARBA" id="ARBA00022801"/>
    </source>
</evidence>
<keyword evidence="5" id="KW-0121">Carboxypeptidase</keyword>
<feature type="transmembrane region" description="Helical" evidence="4">
    <location>
        <begin position="301"/>
        <end position="321"/>
    </location>
</feature>
<dbReference type="GO" id="GO:0000270">
    <property type="term" value="P:peptidoglycan metabolic process"/>
    <property type="evidence" value="ECO:0007669"/>
    <property type="project" value="TreeGrafter"/>
</dbReference>
<reference evidence="5 6" key="1">
    <citation type="journal article" date="2012" name="J. Bacteriol.">
        <title>Genome Sequence of Radiation-Resistant Modestobacter marinus Strain BC501, a Representative Actinobacterium That Thrives on Calcareous Stone Surfaces.</title>
        <authorList>
            <person name="Normand P."/>
            <person name="Gury J."/>
            <person name="Pujic P."/>
            <person name="Chouaia B."/>
            <person name="Crotti E."/>
            <person name="Brusetti L."/>
            <person name="Daffonchio D."/>
            <person name="Vacherie B."/>
            <person name="Barbe V."/>
            <person name="Medigue C."/>
            <person name="Calteau A."/>
            <person name="Ghodhbane-Gtari F."/>
            <person name="Essoussi I."/>
            <person name="Nouioui I."/>
            <person name="Abbassi-Ghozzi I."/>
            <person name="Gtari M."/>
        </authorList>
    </citation>
    <scope>NUCLEOTIDE SEQUENCE [LARGE SCALE GENOMIC DNA]</scope>
    <source>
        <strain evidence="6">BC 501</strain>
    </source>
</reference>
<dbReference type="Pfam" id="PF02113">
    <property type="entry name" value="Peptidase_S13"/>
    <property type="match status" value="2"/>
</dbReference>
<feature type="compositionally biased region" description="Low complexity" evidence="3">
    <location>
        <begin position="265"/>
        <end position="275"/>
    </location>
</feature>
<dbReference type="AlphaFoldDB" id="I4ES12"/>
<dbReference type="PANTHER" id="PTHR30023:SF0">
    <property type="entry name" value="PENICILLIN-SENSITIVE CARBOXYPEPTIDASE A"/>
    <property type="match status" value="1"/>
</dbReference>
<dbReference type="eggNOG" id="COG2027">
    <property type="taxonomic scope" value="Bacteria"/>
</dbReference>
<evidence type="ECO:0000313" key="5">
    <source>
        <dbReference type="EMBL" id="CCH86175.1"/>
    </source>
</evidence>
<dbReference type="EMBL" id="FO203431">
    <property type="protein sequence ID" value="CCH86175.1"/>
    <property type="molecule type" value="Genomic_DNA"/>
</dbReference>
<name>I4ES12_MODI5</name>
<dbReference type="KEGG" id="mmar:MODMU_0722"/>
<gene>
    <name evidence="5" type="primary">dacB</name>
    <name evidence="5" type="ordered locus">MODMU_0722</name>
</gene>
<dbReference type="GO" id="GO:0006508">
    <property type="term" value="P:proteolysis"/>
    <property type="evidence" value="ECO:0007669"/>
    <property type="project" value="InterPro"/>
</dbReference>
<feature type="compositionally biased region" description="Basic and acidic residues" evidence="3">
    <location>
        <begin position="228"/>
        <end position="241"/>
    </location>
</feature>